<dbReference type="InterPro" id="IPR011990">
    <property type="entry name" value="TPR-like_helical_dom_sf"/>
</dbReference>
<evidence type="ECO:0000313" key="2">
    <source>
        <dbReference type="EMBL" id="TFF40971.1"/>
    </source>
</evidence>
<comment type="caution">
    <text evidence="2">The sequence shown here is derived from an EMBL/GenBank/DDBJ whole genome shotgun (WGS) entry which is preliminary data.</text>
</comment>
<reference evidence="2 3" key="1">
    <citation type="journal article" date="2017" name="Int. J. Syst. Evol. Microbiol.">
        <title>Mucilaginibacterpsychrotolerans sp. nov., isolated from peatlands.</title>
        <authorList>
            <person name="Deng Y."/>
            <person name="Shen L."/>
            <person name="Xu B."/>
            <person name="Liu Y."/>
            <person name="Gu Z."/>
            <person name="Liu H."/>
            <person name="Zhou Y."/>
        </authorList>
    </citation>
    <scope>NUCLEOTIDE SEQUENCE [LARGE SCALE GENOMIC DNA]</scope>
    <source>
        <strain evidence="2 3">NH7-4</strain>
    </source>
</reference>
<accession>A0A4Y8SQX2</accession>
<name>A0A4Y8SQX2_9SPHI</name>
<proteinExistence type="predicted"/>
<dbReference type="SMART" id="SM00028">
    <property type="entry name" value="TPR"/>
    <property type="match status" value="2"/>
</dbReference>
<dbReference type="EMBL" id="SOZE01000001">
    <property type="protein sequence ID" value="TFF40971.1"/>
    <property type="molecule type" value="Genomic_DNA"/>
</dbReference>
<feature type="repeat" description="TPR" evidence="1">
    <location>
        <begin position="56"/>
        <end position="89"/>
    </location>
</feature>
<dbReference type="SUPFAM" id="SSF48452">
    <property type="entry name" value="TPR-like"/>
    <property type="match status" value="1"/>
</dbReference>
<evidence type="ECO:0000313" key="3">
    <source>
        <dbReference type="Proteomes" id="UP000297540"/>
    </source>
</evidence>
<dbReference type="Gene3D" id="1.25.40.10">
    <property type="entry name" value="Tetratricopeptide repeat domain"/>
    <property type="match status" value="1"/>
</dbReference>
<dbReference type="OrthoDB" id="1492000at2"/>
<sequence length="303" mass="34689">MKRKPILSKLRSIYTNKTNASAKQLLQQAIELEDQGNTDEAIIIYTEVIKAAPNWATPYYNLGLIYKYRNEWHLSYTNNVKALAIDPDDEAARWNLGIAATALRNWRTARESWNRFGLKLEVNDDEPNLNLSRAPVRLNPDEGGEVVWCMRIDPARAVIENIPFASSGHRYGDIVLNDGAPVGSRVSGGKEYPVFNELQLLIKSNYNTYSTTVYTNEQRHIDKLLVLCENENVQIEDWSTVRLLCRQCSEGKPHEHHDEELKEAHKSEHYIGFASENKQAILNALENWRVISLCEHSELVLEL</sequence>
<gene>
    <name evidence="2" type="ORF">E2R66_01995</name>
</gene>
<evidence type="ECO:0000256" key="1">
    <source>
        <dbReference type="PROSITE-ProRule" id="PRU00339"/>
    </source>
</evidence>
<dbReference type="RefSeq" id="WP_133229372.1">
    <property type="nucleotide sequence ID" value="NZ_SOZE01000001.1"/>
</dbReference>
<protein>
    <submittedName>
        <fullName evidence="2">Tetratricopeptide repeat protein</fullName>
    </submittedName>
</protein>
<dbReference type="PROSITE" id="PS50005">
    <property type="entry name" value="TPR"/>
    <property type="match status" value="1"/>
</dbReference>
<keyword evidence="1" id="KW-0802">TPR repeat</keyword>
<dbReference type="AlphaFoldDB" id="A0A4Y8SQX2"/>
<dbReference type="Proteomes" id="UP000297540">
    <property type="component" value="Unassembled WGS sequence"/>
</dbReference>
<keyword evidence="3" id="KW-1185">Reference proteome</keyword>
<organism evidence="2 3">
    <name type="scientific">Mucilaginibacter psychrotolerans</name>
    <dbReference type="NCBI Taxonomy" id="1524096"/>
    <lineage>
        <taxon>Bacteria</taxon>
        <taxon>Pseudomonadati</taxon>
        <taxon>Bacteroidota</taxon>
        <taxon>Sphingobacteriia</taxon>
        <taxon>Sphingobacteriales</taxon>
        <taxon>Sphingobacteriaceae</taxon>
        <taxon>Mucilaginibacter</taxon>
    </lineage>
</organism>
<dbReference type="InterPro" id="IPR019734">
    <property type="entry name" value="TPR_rpt"/>
</dbReference>